<dbReference type="PANTHER" id="PTHR33608">
    <property type="entry name" value="BLL2464 PROTEIN"/>
    <property type="match status" value="1"/>
</dbReference>
<gene>
    <name evidence="3" type="ORF">LCGC14_0594420</name>
</gene>
<organism evidence="3">
    <name type="scientific">marine sediment metagenome</name>
    <dbReference type="NCBI Taxonomy" id="412755"/>
    <lineage>
        <taxon>unclassified sequences</taxon>
        <taxon>metagenomes</taxon>
        <taxon>ecological metagenomes</taxon>
    </lineage>
</organism>
<accession>A0A0F9RHD4</accession>
<dbReference type="SMART" id="SM00327">
    <property type="entry name" value="VWA"/>
    <property type="match status" value="1"/>
</dbReference>
<proteinExistence type="predicted"/>
<evidence type="ECO:0000256" key="1">
    <source>
        <dbReference type="SAM" id="Phobius"/>
    </source>
</evidence>
<evidence type="ECO:0000259" key="2">
    <source>
        <dbReference type="SMART" id="SM00327"/>
    </source>
</evidence>
<dbReference type="AlphaFoldDB" id="A0A0F9RHD4"/>
<feature type="transmembrane region" description="Helical" evidence="1">
    <location>
        <begin position="12"/>
        <end position="30"/>
    </location>
</feature>
<sequence>MVIRWRSILGGKGRSLILFAVFFLTAGFAFENYFLLYFAILLLFSTIISLPIFHYKLNIEELRVHRELEKEKVFRDDFIHVKVVIENMGRNSFDFLEIRDNFNPQLFRQILGEHFISTRIGPKEVVKFSYVLEPKVRGEYALGPLSITVKDRLGFNSLERIVPDSVTDILIYPPYEDIKRIEILGSKRSLQLNYGVQRSKQKGLGSEFYGMRKYVFGDQFRLIDWKASARHQKLIVKEFEAERDVTVMVLVDSSETMAGGAIENTKFEYAVRACMLLTRVAITRRDNVGVFTYSDKKNFNFLKPGGGDDHFYQVLDFIARVKPEGKCKMAEAMYYFTRRFQKRSLIFIISDLEANPKEITEAIRKLVPFNHTVIVINPFSPWFEIHEIDLSSTDKALAEAISEEMMEHILTIRQGIRNMGINVISCGPDDMMNQVLSKYMEAKKKGSAY</sequence>
<dbReference type="Gene3D" id="3.40.50.410">
    <property type="entry name" value="von Willebrand factor, type A domain"/>
    <property type="match status" value="1"/>
</dbReference>
<dbReference type="Pfam" id="PF01882">
    <property type="entry name" value="DUF58"/>
    <property type="match status" value="1"/>
</dbReference>
<dbReference type="CDD" id="cd00198">
    <property type="entry name" value="vWFA"/>
    <property type="match status" value="1"/>
</dbReference>
<dbReference type="InterPro" id="IPR002881">
    <property type="entry name" value="DUF58"/>
</dbReference>
<dbReference type="SUPFAM" id="SSF53300">
    <property type="entry name" value="vWA-like"/>
    <property type="match status" value="1"/>
</dbReference>
<dbReference type="EMBL" id="LAZR01000937">
    <property type="protein sequence ID" value="KKN54224.1"/>
    <property type="molecule type" value="Genomic_DNA"/>
</dbReference>
<name>A0A0F9RHD4_9ZZZZ</name>
<feature type="domain" description="VWFA" evidence="2">
    <location>
        <begin position="244"/>
        <end position="406"/>
    </location>
</feature>
<dbReference type="InterPro" id="IPR002035">
    <property type="entry name" value="VWF_A"/>
</dbReference>
<dbReference type="PANTHER" id="PTHR33608:SF3">
    <property type="entry name" value="SLR2013 PROTEIN"/>
    <property type="match status" value="1"/>
</dbReference>
<keyword evidence="1" id="KW-1133">Transmembrane helix</keyword>
<keyword evidence="1" id="KW-0812">Transmembrane</keyword>
<keyword evidence="1" id="KW-0472">Membrane</keyword>
<reference evidence="3" key="1">
    <citation type="journal article" date="2015" name="Nature">
        <title>Complex archaea that bridge the gap between prokaryotes and eukaryotes.</title>
        <authorList>
            <person name="Spang A."/>
            <person name="Saw J.H."/>
            <person name="Jorgensen S.L."/>
            <person name="Zaremba-Niedzwiedzka K."/>
            <person name="Martijn J."/>
            <person name="Lind A.E."/>
            <person name="van Eijk R."/>
            <person name="Schleper C."/>
            <person name="Guy L."/>
            <person name="Ettema T.J."/>
        </authorList>
    </citation>
    <scope>NUCLEOTIDE SEQUENCE</scope>
</reference>
<protein>
    <recommendedName>
        <fullName evidence="2">VWFA domain-containing protein</fullName>
    </recommendedName>
</protein>
<comment type="caution">
    <text evidence="3">The sequence shown here is derived from an EMBL/GenBank/DDBJ whole genome shotgun (WGS) entry which is preliminary data.</text>
</comment>
<dbReference type="InterPro" id="IPR036465">
    <property type="entry name" value="vWFA_dom_sf"/>
</dbReference>
<feature type="transmembrane region" description="Helical" evidence="1">
    <location>
        <begin position="36"/>
        <end position="55"/>
    </location>
</feature>
<evidence type="ECO:0000313" key="3">
    <source>
        <dbReference type="EMBL" id="KKN54224.1"/>
    </source>
</evidence>